<evidence type="ECO:0000256" key="4">
    <source>
        <dbReference type="ARBA" id="ARBA00022741"/>
    </source>
</evidence>
<dbReference type="InterPro" id="IPR014015">
    <property type="entry name" value="Helicase_SF3_DNA-vir"/>
</dbReference>
<evidence type="ECO:0000256" key="3">
    <source>
        <dbReference type="ARBA" id="ARBA00022705"/>
    </source>
</evidence>
<evidence type="ECO:0000256" key="5">
    <source>
        <dbReference type="ARBA" id="ARBA00022840"/>
    </source>
</evidence>
<protein>
    <submittedName>
        <fullName evidence="8">NS1</fullName>
    </submittedName>
</protein>
<keyword evidence="2" id="KW-1048">Host nucleus</keyword>
<feature type="domain" description="SF3 helicase" evidence="7">
    <location>
        <begin position="622"/>
        <end position="774"/>
    </location>
</feature>
<feature type="compositionally biased region" description="Polar residues" evidence="6">
    <location>
        <begin position="454"/>
        <end position="466"/>
    </location>
</feature>
<evidence type="ECO:0000259" key="7">
    <source>
        <dbReference type="PROSITE" id="PS51206"/>
    </source>
</evidence>
<dbReference type="InterPro" id="IPR001257">
    <property type="entry name" value="Parvovirus_NS1_helicase"/>
</dbReference>
<comment type="subcellular location">
    <subcellularLocation>
        <location evidence="1">Host nucleus</location>
    </subcellularLocation>
</comment>
<reference evidence="8 9" key="1">
    <citation type="submission" date="2015-06" db="EMBL/GenBank/DDBJ databases">
        <title>Characterization and distribution analysis of a novel densovirus infecting Myzus persicae nicotianae.</title>
        <authorList>
            <person name="Tang S."/>
            <person name="Ren G."/>
            <person name="Xu P."/>
        </authorList>
    </citation>
    <scope>NUCLEOTIDE SEQUENCE [LARGE SCALE GENOMIC DNA]</scope>
    <source>
        <strain evidence="8">SDMPN</strain>
    </source>
</reference>
<accession>A0A0P0RSW7</accession>
<evidence type="ECO:0000256" key="1">
    <source>
        <dbReference type="ARBA" id="ARBA00004147"/>
    </source>
</evidence>
<dbReference type="SUPFAM" id="SSF52540">
    <property type="entry name" value="P-loop containing nucleoside triphosphate hydrolases"/>
    <property type="match status" value="1"/>
</dbReference>
<evidence type="ECO:0000256" key="2">
    <source>
        <dbReference type="ARBA" id="ARBA00022562"/>
    </source>
</evidence>
<dbReference type="GO" id="GO:0019079">
    <property type="term" value="P:viral genome replication"/>
    <property type="evidence" value="ECO:0007669"/>
    <property type="project" value="InterPro"/>
</dbReference>
<dbReference type="Proteomes" id="UP000110831">
    <property type="component" value="Genome"/>
</dbReference>
<name>A0A0P0RSW7_9VIRU</name>
<dbReference type="GO" id="GO:0005524">
    <property type="term" value="F:ATP binding"/>
    <property type="evidence" value="ECO:0007669"/>
    <property type="project" value="UniProtKB-KW"/>
</dbReference>
<sequence>MSNSQEVNQQQFNDEEEIPCGQRYPTAATIQTDHQQTGVNGSTPMFELKSTARKEYGTSISADMALTLKTLCKVLECKATELTVTCIIPLIALLLPDHMWSEATSSDRWRYRLRNATYWISNPTRESEYQALLRWMEEKMPIPLAKWQGACLPRYGEAMSDMFLTSLYPEEIGQLMELLRTYAGVSQSECQNACTSSANTATTSTSCTPVTTPRAAADVVSYSTPLLSNYVDDDAFERMLESSNYQKEIGPVSFNTYVHRPGMSKKWAASTLMEDYVVDIHIYQLVLRNFFIYLDWLTGIEANRCVSYIKTGMPGMSYVKSVMPKNYWRNLKEIHLALDKLELLVKRHFGDFTCLENFLPQYRWHNCITWFVNVMCCPLDPWTVECGGCGFQHIPNVSKCELLRDYPFMNEGTINHILIECIKIYKQEGSNPECRPERLVETCLLQGSGELQSEQSLRENGQNHTTGSVSQDDQDGVQDNGSTNVFQEEEESSQEGPRQKKSRRKQRFRMIREIDVSKPQSIEELIYRYPCCPPEAFYNIPEFYANKNINWIDMKDFKVTIPLRNWAATLRRWSIHDFNKYYNDSTVFPYFNAYGSDICNMYYSISESLTIAKELLNYQFGDDPEVVIEFLTTLYNVIDKRVPKLNSICIKSPPSAGKNFFFDAVASYLLSYGMFGTANKNNNFSWADGAGKRLVLWNEPNYEQYHIEKIKELLGGDTTRIHVKYANDVSVQRVPIIILTNNHLNIISHPAFNDRLRSYEWMSAGFLKDYDKKLHPLMFYELLKDYGVINDNNMID</sequence>
<evidence type="ECO:0000313" key="8">
    <source>
        <dbReference type="EMBL" id="ALL74042.1"/>
    </source>
</evidence>
<proteinExistence type="predicted"/>
<feature type="compositionally biased region" description="Low complexity" evidence="6">
    <location>
        <begin position="467"/>
        <end position="482"/>
    </location>
</feature>
<organism evidence="8 9">
    <name type="scientific">Myzus persicae nicotianae densovirus</name>
    <dbReference type="NCBI Taxonomy" id="1742422"/>
    <lineage>
        <taxon>Viruses</taxon>
        <taxon>Monodnaviria</taxon>
        <taxon>Shotokuvirae</taxon>
        <taxon>Cossaviricota</taxon>
        <taxon>Quintoviricetes</taxon>
        <taxon>Piccovirales</taxon>
        <taxon>Parvoviridae</taxon>
        <taxon>Densovirinae</taxon>
        <taxon>Hemiambidensovirus</taxon>
        <taxon>Hemiambidensovirus hemipteran2</taxon>
        <taxon>Hemipteran ambidensovirus 3</taxon>
    </lineage>
</organism>
<keyword evidence="3" id="KW-0235">DNA replication</keyword>
<dbReference type="GO" id="GO:0006260">
    <property type="term" value="P:DNA replication"/>
    <property type="evidence" value="ECO:0007669"/>
    <property type="project" value="UniProtKB-KW"/>
</dbReference>
<dbReference type="EMBL" id="KT239104">
    <property type="protein sequence ID" value="ALL74042.1"/>
    <property type="molecule type" value="Genomic_DNA"/>
</dbReference>
<dbReference type="Pfam" id="PF01057">
    <property type="entry name" value="Parvo_NS1"/>
    <property type="match status" value="1"/>
</dbReference>
<feature type="region of interest" description="Disordered" evidence="6">
    <location>
        <begin position="454"/>
        <end position="506"/>
    </location>
</feature>
<dbReference type="PROSITE" id="PS51206">
    <property type="entry name" value="SF3_HELICASE_1"/>
    <property type="match status" value="1"/>
</dbReference>
<dbReference type="InterPro" id="IPR027417">
    <property type="entry name" value="P-loop_NTPase"/>
</dbReference>
<keyword evidence="4" id="KW-0547">Nucleotide-binding</keyword>
<evidence type="ECO:0000313" key="9">
    <source>
        <dbReference type="Proteomes" id="UP000110831"/>
    </source>
</evidence>
<dbReference type="GO" id="GO:0042025">
    <property type="term" value="C:host cell nucleus"/>
    <property type="evidence" value="ECO:0007669"/>
    <property type="project" value="UniProtKB-SubCell"/>
</dbReference>
<evidence type="ECO:0000256" key="6">
    <source>
        <dbReference type="SAM" id="MobiDB-lite"/>
    </source>
</evidence>
<dbReference type="Gene3D" id="3.40.50.300">
    <property type="entry name" value="P-loop containing nucleotide triphosphate hydrolases"/>
    <property type="match status" value="1"/>
</dbReference>
<keyword evidence="5" id="KW-0067">ATP-binding</keyword>